<feature type="region of interest" description="Disordered" evidence="1">
    <location>
        <begin position="308"/>
        <end position="331"/>
    </location>
</feature>
<sequence>MQGMSHYRNFTSNRGQRSNGSTAARSSQSSPHSTTRACPQITEPVQRIPSLSPHNTPIQETYQNSTHAPSPPEGQAQYQMGLRLIMKLGRWSLTTSNDTSLNLTLTSHRHLRRLLTLGFTFLRNNIIGTTQLTNWLRGNLQLRQESACVILFASGKVSRRKQVIKQCLCGWILSVASHGPSRHTSGQKTYAKRALESAKKNGGQLPPIVQIMEQTHKRKNGDFIDGFVEQICKEATPKNKKGRYYGVGSIPIIPSAFVDRHAGDDFVDQETYEAEKKRNDKLLKRIQGYDYFFDLIAEDCPALATTLRTQRSTTQGAQEQREEPRDKHNLN</sequence>
<dbReference type="Proteomes" id="UP000516314">
    <property type="component" value="Chromosome 5"/>
</dbReference>
<organism evidence="2 3">
    <name type="scientific">Arabidopsis thaliana</name>
    <name type="common">Mouse-ear cress</name>
    <dbReference type="NCBI Taxonomy" id="3702"/>
    <lineage>
        <taxon>Eukaryota</taxon>
        <taxon>Viridiplantae</taxon>
        <taxon>Streptophyta</taxon>
        <taxon>Embryophyta</taxon>
        <taxon>Tracheophyta</taxon>
        <taxon>Spermatophyta</taxon>
        <taxon>Magnoliopsida</taxon>
        <taxon>eudicotyledons</taxon>
        <taxon>Gunneridae</taxon>
        <taxon>Pentapetalae</taxon>
        <taxon>rosids</taxon>
        <taxon>malvids</taxon>
        <taxon>Brassicales</taxon>
        <taxon>Brassicaceae</taxon>
        <taxon>Camelineae</taxon>
        <taxon>Arabidopsis</taxon>
    </lineage>
</organism>
<feature type="region of interest" description="Disordered" evidence="1">
    <location>
        <begin position="1"/>
        <end position="75"/>
    </location>
</feature>
<evidence type="ECO:0000313" key="3">
    <source>
        <dbReference type="Proteomes" id="UP000516314"/>
    </source>
</evidence>
<feature type="compositionally biased region" description="Polar residues" evidence="1">
    <location>
        <begin position="308"/>
        <end position="318"/>
    </location>
</feature>
<feature type="compositionally biased region" description="Polar residues" evidence="1">
    <location>
        <begin position="8"/>
        <end position="37"/>
    </location>
</feature>
<dbReference type="EMBL" id="LR881470">
    <property type="protein sequence ID" value="CAD5332991.1"/>
    <property type="molecule type" value="Genomic_DNA"/>
</dbReference>
<feature type="compositionally biased region" description="Polar residues" evidence="1">
    <location>
        <begin position="52"/>
        <end position="68"/>
    </location>
</feature>
<gene>
    <name evidence="2" type="ORF">AT9943_LOCUS20370</name>
</gene>
<reference evidence="2 3" key="1">
    <citation type="submission" date="2020-09" db="EMBL/GenBank/DDBJ databases">
        <authorList>
            <person name="Ashkenazy H."/>
        </authorList>
    </citation>
    <scope>NUCLEOTIDE SEQUENCE [LARGE SCALE GENOMIC DNA]</scope>
    <source>
        <strain evidence="3">cv. Cdm-0</strain>
    </source>
</reference>
<proteinExistence type="predicted"/>
<evidence type="ECO:0000313" key="2">
    <source>
        <dbReference type="EMBL" id="CAD5332991.1"/>
    </source>
</evidence>
<protein>
    <submittedName>
        <fullName evidence="2">(thale cress) hypothetical protein</fullName>
    </submittedName>
</protein>
<dbReference type="Pfam" id="PF03004">
    <property type="entry name" value="Transposase_24"/>
    <property type="match status" value="1"/>
</dbReference>
<name>A0A7G2FC27_ARATH</name>
<dbReference type="AlphaFoldDB" id="A0A7G2FC27"/>
<dbReference type="InterPro" id="IPR004252">
    <property type="entry name" value="Probable_transposase_24"/>
</dbReference>
<evidence type="ECO:0000256" key="1">
    <source>
        <dbReference type="SAM" id="MobiDB-lite"/>
    </source>
</evidence>
<accession>A0A7G2FC27</accession>
<feature type="compositionally biased region" description="Basic and acidic residues" evidence="1">
    <location>
        <begin position="319"/>
        <end position="331"/>
    </location>
</feature>